<evidence type="ECO:0000256" key="2">
    <source>
        <dbReference type="ARBA" id="ARBA00023110"/>
    </source>
</evidence>
<protein>
    <recommendedName>
        <fullName evidence="1">peptidylprolyl isomerase</fullName>
        <ecNumber evidence="1">5.2.1.8</ecNumber>
    </recommendedName>
</protein>
<dbReference type="Gene3D" id="2.40.100.10">
    <property type="entry name" value="Cyclophilin-like"/>
    <property type="match status" value="1"/>
</dbReference>
<gene>
    <name evidence="7" type="ORF">DVW87_01900</name>
</gene>
<dbReference type="EC" id="5.2.1.8" evidence="1"/>
<name>A0A369VZJ6_9SPHN</name>
<dbReference type="Pfam" id="PF00160">
    <property type="entry name" value="Pro_isomerase"/>
    <property type="match status" value="1"/>
</dbReference>
<dbReference type="GO" id="GO:0003755">
    <property type="term" value="F:peptidyl-prolyl cis-trans isomerase activity"/>
    <property type="evidence" value="ECO:0007669"/>
    <property type="project" value="UniProtKB-KW"/>
</dbReference>
<dbReference type="EMBL" id="QQNB01000001">
    <property type="protein sequence ID" value="RDE06492.1"/>
    <property type="molecule type" value="Genomic_DNA"/>
</dbReference>
<keyword evidence="3 7" id="KW-0413">Isomerase</keyword>
<feature type="region of interest" description="Disordered" evidence="4">
    <location>
        <begin position="199"/>
        <end position="218"/>
    </location>
</feature>
<dbReference type="Proteomes" id="UP000253918">
    <property type="component" value="Unassembled WGS sequence"/>
</dbReference>
<keyword evidence="8" id="KW-1185">Reference proteome</keyword>
<feature type="domain" description="PPIase cyclophilin-type" evidence="6">
    <location>
        <begin position="40"/>
        <end position="198"/>
    </location>
</feature>
<evidence type="ECO:0000256" key="1">
    <source>
        <dbReference type="ARBA" id="ARBA00013194"/>
    </source>
</evidence>
<evidence type="ECO:0000259" key="6">
    <source>
        <dbReference type="PROSITE" id="PS50072"/>
    </source>
</evidence>
<evidence type="ECO:0000313" key="8">
    <source>
        <dbReference type="Proteomes" id="UP000253918"/>
    </source>
</evidence>
<sequence>MLRRLSLLVPLLTLAASGSAVAQSRPEAGKVRVRITTSDGAFVLALDARHAPKTTARFLQYVDDGRLDGTRFYRAARSRLRPRIGFIQGGIGTDARRILPPPDAHEPTNRTGIRHLDGTISMARRTVNDPAGGNFFVTVGPAPQFDARPGYSGYPAFGRVVEGMATVRRILAEPSGGGSEAMKGQMILHPVRILRAQRIDGTPRPTGAPKTWQLLQRR</sequence>
<feature type="signal peptide" evidence="5">
    <location>
        <begin position="1"/>
        <end position="22"/>
    </location>
</feature>
<feature type="chain" id="PRO_5016942895" description="peptidylprolyl isomerase" evidence="5">
    <location>
        <begin position="23"/>
        <end position="218"/>
    </location>
</feature>
<dbReference type="PANTHER" id="PTHR45625:SF4">
    <property type="entry name" value="PEPTIDYLPROLYL ISOMERASE DOMAIN AND WD REPEAT-CONTAINING PROTEIN 1"/>
    <property type="match status" value="1"/>
</dbReference>
<dbReference type="PANTHER" id="PTHR45625">
    <property type="entry name" value="PEPTIDYL-PROLYL CIS-TRANS ISOMERASE-RELATED"/>
    <property type="match status" value="1"/>
</dbReference>
<dbReference type="AlphaFoldDB" id="A0A369VZJ6"/>
<proteinExistence type="predicted"/>
<keyword evidence="2" id="KW-0697">Rotamase</keyword>
<dbReference type="InterPro" id="IPR029000">
    <property type="entry name" value="Cyclophilin-like_dom_sf"/>
</dbReference>
<dbReference type="OrthoDB" id="9807797at2"/>
<dbReference type="RefSeq" id="WP_114686076.1">
    <property type="nucleotide sequence ID" value="NZ_QQNB01000001.1"/>
</dbReference>
<dbReference type="InterPro" id="IPR002130">
    <property type="entry name" value="Cyclophilin-type_PPIase_dom"/>
</dbReference>
<reference evidence="7 8" key="1">
    <citation type="submission" date="2018-07" db="EMBL/GenBank/DDBJ databases">
        <title>a novel species of Sphingomonas isolated from the rhizosphere soil of Araceae plant.</title>
        <authorList>
            <person name="Zhiyong W."/>
            <person name="Qinglan Z."/>
            <person name="Zhiwei F."/>
            <person name="Ding X."/>
            <person name="Gejiao W."/>
            <person name="Shixue Z."/>
        </authorList>
    </citation>
    <scope>NUCLEOTIDE SEQUENCE [LARGE SCALE GENOMIC DNA]</scope>
    <source>
        <strain evidence="7 8">WZY 27</strain>
    </source>
</reference>
<comment type="caution">
    <text evidence="7">The sequence shown here is derived from an EMBL/GenBank/DDBJ whole genome shotgun (WGS) entry which is preliminary data.</text>
</comment>
<keyword evidence="5" id="KW-0732">Signal</keyword>
<dbReference type="PROSITE" id="PS50072">
    <property type="entry name" value="CSA_PPIASE_2"/>
    <property type="match status" value="1"/>
</dbReference>
<evidence type="ECO:0000256" key="3">
    <source>
        <dbReference type="ARBA" id="ARBA00023235"/>
    </source>
</evidence>
<evidence type="ECO:0000256" key="4">
    <source>
        <dbReference type="SAM" id="MobiDB-lite"/>
    </source>
</evidence>
<organism evidence="7 8">
    <name type="scientific">Sphingomonas aracearum</name>
    <dbReference type="NCBI Taxonomy" id="2283317"/>
    <lineage>
        <taxon>Bacteria</taxon>
        <taxon>Pseudomonadati</taxon>
        <taxon>Pseudomonadota</taxon>
        <taxon>Alphaproteobacteria</taxon>
        <taxon>Sphingomonadales</taxon>
        <taxon>Sphingomonadaceae</taxon>
        <taxon>Sphingomonas</taxon>
    </lineage>
</organism>
<dbReference type="InterPro" id="IPR044666">
    <property type="entry name" value="Cyclophilin_A-like"/>
</dbReference>
<dbReference type="SUPFAM" id="SSF50891">
    <property type="entry name" value="Cyclophilin-like"/>
    <property type="match status" value="1"/>
</dbReference>
<accession>A0A369VZJ6</accession>
<evidence type="ECO:0000313" key="7">
    <source>
        <dbReference type="EMBL" id="RDE06492.1"/>
    </source>
</evidence>
<evidence type="ECO:0000256" key="5">
    <source>
        <dbReference type="SAM" id="SignalP"/>
    </source>
</evidence>